<dbReference type="EMBL" id="BQFW01000014">
    <property type="protein sequence ID" value="GJJ77729.1"/>
    <property type="molecule type" value="Genomic_DNA"/>
</dbReference>
<feature type="region of interest" description="Disordered" evidence="2">
    <location>
        <begin position="136"/>
        <end position="165"/>
    </location>
</feature>
<evidence type="ECO:0000313" key="4">
    <source>
        <dbReference type="EMBL" id="GJJ77729.1"/>
    </source>
</evidence>
<feature type="compositionally biased region" description="Polar residues" evidence="2">
    <location>
        <begin position="252"/>
        <end position="268"/>
    </location>
</feature>
<organism evidence="4 5">
    <name type="scientific">Entomortierella parvispora</name>
    <dbReference type="NCBI Taxonomy" id="205924"/>
    <lineage>
        <taxon>Eukaryota</taxon>
        <taxon>Fungi</taxon>
        <taxon>Fungi incertae sedis</taxon>
        <taxon>Mucoromycota</taxon>
        <taxon>Mortierellomycotina</taxon>
        <taxon>Mortierellomycetes</taxon>
        <taxon>Mortierellales</taxon>
        <taxon>Mortierellaceae</taxon>
        <taxon>Entomortierella</taxon>
    </lineage>
</organism>
<sequence>MHTGYFTSWPPRIDTLDSLGDLHQPRMSPSLANSQKKKSSSASAPSSPRAGPSFFSSRSQSATAVDASLPSSPTPQRTATAPTPHRRTSDSRMSARALSAGSISTDALGFRNAIAGGMLTSPSGVPTTNYLPTFFSSTPSTPFEHPSSASPRTATGSASGGPVEVTGGSAHLISFGAPYGLYRTSSGGRPPMVRSNSSKKREAQQRPSYHPFGSMKSSYSPRMAPFSDPEGASSGTGTGTGTANRHGGGFSTEFNNAGQWFQPSNLRKSVSAGKPAKKGLKSRLRKLRHRQGSTSREGPIAFTSGESDSEAAFEKEPETIFNSGGIAQRYSSFRVKQPSTSTDPSLPPPPPHPFVGPTKHSPLSNTSTEPTPTGMESHKEPSHMRFKDLFKGVGVGLSNQHSPSSGNRGMPGFPTLDHRGSHKNSKSLQAGTSFREFLSGDDQPSHNNALRMGKRRRRLTKKSHSLANGMLRPAVTDDEDSSTPKSVGGGLLNLTMREGGSRHGGHKHHTFLSTFQPRRRSRSTGEEGRRELQSVWMPDTAATPSSVPSPALRNARLEHKNNPNVLVTELPPLPESFVREFKALAPVSKSHGPPPHHSQTPSTPSVSHITPSSTAGSGMSTSTAPVPQFYGSQNHVKLQQHQVLIHQLQHQQQLHHQLHQQLQQQNHATTKAAIAAFVSKTFLFESLQNSKFQGYYIFRVVGDHVEYKKLPMGLNTLCGQYFRDTYVTYRGLEAKTKALREERERSLKFGSIWNASSQPPTDPGLQHGVSEPMVTTLGKFATVDGSSGAMSRTTATREDPGWHSASEERSGDILRSVVAWDAASPHHGALARPLSSPHKRSTGYLEQRYNPEGTLNNALVKSIIGVPDRTSNKLEPLLVKLEKSGLRLEKGGLHRSGTKNASFSGPLSAGGHFYNGSNVYSGDLASPKAVAGRPMAFIPQRPSLHHHRKRSWTGTKEQQRIEMERRRLEEEERWNKAEQKHREEVYQTTYGPQLFLNEVVHEFEYERFDASAVVTILNDNPDTAVFSIINGDKTNVMRLESPHAKLKNEFLNRLAISRMDHGECDAKRKGCVEAQRERSSFDQFMKMGQDHHYDLDDTNEEVDTLLEIVDLRIALQEENLRCVRESIQETMKEIEESLDSLDHLNDKAKKLMTDMIRAIDSQEVQLALRPSMATGLTLAETVEWKLKDVNERIVICTRIMLAAKDNLNRLKYEIELEQRSIRLFRQYKIVIAVISFSVVFLVWSLYHSRASAMAPQPASPLFSSAVNPFEVDHMFHHGEPPILPSPTSIPNFADVGDHGLGEEACPISLSMEYLEL</sequence>
<reference evidence="4" key="2">
    <citation type="journal article" date="2022" name="Microbiol. Resour. Announc.">
        <title>Whole-Genome Sequence of Entomortierella parvispora E1425, a Mucoromycotan Fungus Associated with Burkholderiaceae-Related Endosymbiotic Bacteria.</title>
        <authorList>
            <person name="Herlambang A."/>
            <person name="Guo Y."/>
            <person name="Takashima Y."/>
            <person name="Narisawa K."/>
            <person name="Ohta H."/>
            <person name="Nishizawa T."/>
        </authorList>
    </citation>
    <scope>NUCLEOTIDE SEQUENCE</scope>
    <source>
        <strain evidence="4">E1425</strain>
    </source>
</reference>
<evidence type="ECO:0000256" key="1">
    <source>
        <dbReference type="SAM" id="Coils"/>
    </source>
</evidence>
<dbReference type="OrthoDB" id="2445058at2759"/>
<reference evidence="4" key="1">
    <citation type="submission" date="2021-11" db="EMBL/GenBank/DDBJ databases">
        <authorList>
            <person name="Herlambang A."/>
            <person name="Guo Y."/>
            <person name="Takashima Y."/>
            <person name="Nishizawa T."/>
        </authorList>
    </citation>
    <scope>NUCLEOTIDE SEQUENCE</scope>
    <source>
        <strain evidence="4">E1425</strain>
    </source>
</reference>
<keyword evidence="5" id="KW-1185">Reference proteome</keyword>
<feature type="compositionally biased region" description="Basic and acidic residues" evidence="2">
    <location>
        <begin position="523"/>
        <end position="532"/>
    </location>
</feature>
<feature type="transmembrane region" description="Helical" evidence="3">
    <location>
        <begin position="1227"/>
        <end position="1246"/>
    </location>
</feature>
<feature type="compositionally biased region" description="Polar residues" evidence="2">
    <location>
        <begin position="784"/>
        <end position="794"/>
    </location>
</feature>
<feature type="region of interest" description="Disordered" evidence="2">
    <location>
        <begin position="586"/>
        <end position="628"/>
    </location>
</feature>
<evidence type="ECO:0000256" key="2">
    <source>
        <dbReference type="SAM" id="MobiDB-lite"/>
    </source>
</evidence>
<gene>
    <name evidence="4" type="ORF">EMPS_10088</name>
</gene>
<keyword evidence="3" id="KW-0472">Membrane</keyword>
<evidence type="ECO:0000256" key="3">
    <source>
        <dbReference type="SAM" id="Phobius"/>
    </source>
</evidence>
<feature type="compositionally biased region" description="Basic and acidic residues" evidence="2">
    <location>
        <begin position="795"/>
        <end position="808"/>
    </location>
</feature>
<feature type="compositionally biased region" description="Polar residues" evidence="2">
    <location>
        <begin position="397"/>
        <end position="407"/>
    </location>
</feature>
<comment type="caution">
    <text evidence="4">The sequence shown here is derived from an EMBL/GenBank/DDBJ whole genome shotgun (WGS) entry which is preliminary data.</text>
</comment>
<proteinExistence type="predicted"/>
<feature type="compositionally biased region" description="Polar residues" evidence="2">
    <location>
        <begin position="147"/>
        <end position="157"/>
    </location>
</feature>
<feature type="compositionally biased region" description="Low complexity" evidence="2">
    <location>
        <begin position="70"/>
        <end position="83"/>
    </location>
</feature>
<feature type="compositionally biased region" description="Low complexity" evidence="2">
    <location>
        <begin position="597"/>
        <end position="625"/>
    </location>
</feature>
<keyword evidence="1" id="KW-0175">Coiled coil</keyword>
<feature type="region of interest" description="Disordered" evidence="2">
    <location>
        <begin position="1"/>
        <end position="98"/>
    </location>
</feature>
<feature type="compositionally biased region" description="Pro residues" evidence="2">
    <location>
        <begin position="345"/>
        <end position="354"/>
    </location>
</feature>
<dbReference type="Proteomes" id="UP000827284">
    <property type="component" value="Unassembled WGS sequence"/>
</dbReference>
<feature type="coiled-coil region" evidence="1">
    <location>
        <begin position="1113"/>
        <end position="1154"/>
    </location>
</feature>
<accession>A0A9P3HJ91</accession>
<name>A0A9P3HJ91_9FUNG</name>
<feature type="compositionally biased region" description="Basic and acidic residues" evidence="2">
    <location>
        <begin position="376"/>
        <end position="390"/>
    </location>
</feature>
<protein>
    <submittedName>
        <fullName evidence="4">Uncharacterized protein</fullName>
    </submittedName>
</protein>
<keyword evidence="3" id="KW-0812">Transmembrane</keyword>
<evidence type="ECO:0000313" key="5">
    <source>
        <dbReference type="Proteomes" id="UP000827284"/>
    </source>
</evidence>
<feature type="compositionally biased region" description="Low complexity" evidence="2">
    <location>
        <begin position="40"/>
        <end position="59"/>
    </location>
</feature>
<feature type="compositionally biased region" description="Basic residues" evidence="2">
    <location>
        <begin position="452"/>
        <end position="464"/>
    </location>
</feature>
<feature type="compositionally biased region" description="Gly residues" evidence="2">
    <location>
        <begin position="234"/>
        <end position="250"/>
    </location>
</feature>
<feature type="compositionally biased region" description="Basic residues" evidence="2">
    <location>
        <begin position="275"/>
        <end position="291"/>
    </location>
</feature>
<feature type="region of interest" description="Disordered" evidence="2">
    <location>
        <begin position="184"/>
        <end position="550"/>
    </location>
</feature>
<keyword evidence="3" id="KW-1133">Transmembrane helix</keyword>
<feature type="compositionally biased region" description="Polar residues" evidence="2">
    <location>
        <begin position="361"/>
        <end position="371"/>
    </location>
</feature>
<feature type="region of interest" description="Disordered" evidence="2">
    <location>
        <begin position="784"/>
        <end position="808"/>
    </location>
</feature>